<dbReference type="Proteomes" id="UP000823892">
    <property type="component" value="Unassembled WGS sequence"/>
</dbReference>
<dbReference type="CDD" id="cd14014">
    <property type="entry name" value="STKc_PknB_like"/>
    <property type="match status" value="1"/>
</dbReference>
<protein>
    <submittedName>
        <fullName evidence="9">Serine/threonine protein kinase</fullName>
    </submittedName>
</protein>
<dbReference type="AlphaFoldDB" id="A0A9D2TX83"/>
<comment type="caution">
    <text evidence="9">The sequence shown here is derived from an EMBL/GenBank/DDBJ whole genome shotgun (WGS) entry which is preliminary data.</text>
</comment>
<name>A0A9D2TX83_9FIRM</name>
<feature type="non-terminal residue" evidence="9">
    <location>
        <position position="442"/>
    </location>
</feature>
<evidence type="ECO:0000313" key="10">
    <source>
        <dbReference type="Proteomes" id="UP000823892"/>
    </source>
</evidence>
<dbReference type="PROSITE" id="PS50011">
    <property type="entry name" value="PROTEIN_KINASE_DOM"/>
    <property type="match status" value="1"/>
</dbReference>
<keyword evidence="5 6" id="KW-0067">ATP-binding</keyword>
<dbReference type="PANTHER" id="PTHR24353">
    <property type="entry name" value="CYCLIC NUCLEOTIDE-DEPENDENT PROTEIN KINASE"/>
    <property type="match status" value="1"/>
</dbReference>
<evidence type="ECO:0000313" key="9">
    <source>
        <dbReference type="EMBL" id="HJD27763.1"/>
    </source>
</evidence>
<reference evidence="9" key="1">
    <citation type="journal article" date="2021" name="PeerJ">
        <title>Extensive microbial diversity within the chicken gut microbiome revealed by metagenomics and culture.</title>
        <authorList>
            <person name="Gilroy R."/>
            <person name="Ravi A."/>
            <person name="Getino M."/>
            <person name="Pursley I."/>
            <person name="Horton D.L."/>
            <person name="Alikhan N.F."/>
            <person name="Baker D."/>
            <person name="Gharbi K."/>
            <person name="Hall N."/>
            <person name="Watson M."/>
            <person name="Adriaenssens E.M."/>
            <person name="Foster-Nyarko E."/>
            <person name="Jarju S."/>
            <person name="Secka A."/>
            <person name="Antonio M."/>
            <person name="Oren A."/>
            <person name="Chaudhuri R.R."/>
            <person name="La Ragione R."/>
            <person name="Hildebrand F."/>
            <person name="Pallen M.J."/>
        </authorList>
    </citation>
    <scope>NUCLEOTIDE SEQUENCE</scope>
    <source>
        <strain evidence="9">ChiBcec6-4105</strain>
    </source>
</reference>
<sequence length="442" mass="51194">MDCLREGTFLDNRYRIKKVLGVGGFGITYLTEDQSLAQYVVVKEYFPLEITARVHEGDGQALILPKEKNDRKHFLKGKRDFLEEGRRMSKLFDVPGVVKVLDWFEENETAYLVMEYIKGISLDIYLQNQDIPLSFWQAWKMLEPVAEAMEKIHKKGILHRDLNPSNLMLQEDGTLRIIDFGAARPYLETEKTMTVLIKKGYAPPEQYMGKGRQGPWTDVYALCATIYEMITGVRPEPSVDRLQKDELYLPSAYGAEILPEEEKILCRGLELDFRKRFAAIRELRQALDSAMGEKREKNTKKKTGSRRWKLGIGVGMIFCVLCVAVGFWGYARGKEETVVYAGNYGRRTEKYKEYLEFVKNRAVSSSQGKVNELYPYQGISTIYTLEPKDVKEWGEPCNRLRFNSTQEEYLKYMETKGYTMKKTREEEKDTVEVEKYGAILTD</sequence>
<dbReference type="PROSITE" id="PS00107">
    <property type="entry name" value="PROTEIN_KINASE_ATP"/>
    <property type="match status" value="1"/>
</dbReference>
<dbReference type="InterPro" id="IPR000719">
    <property type="entry name" value="Prot_kinase_dom"/>
</dbReference>
<evidence type="ECO:0000256" key="4">
    <source>
        <dbReference type="ARBA" id="ARBA00022777"/>
    </source>
</evidence>
<keyword evidence="1 9" id="KW-0723">Serine/threonine-protein kinase</keyword>
<evidence type="ECO:0000256" key="1">
    <source>
        <dbReference type="ARBA" id="ARBA00022527"/>
    </source>
</evidence>
<accession>A0A9D2TX83</accession>
<keyword evidence="7" id="KW-0812">Transmembrane</keyword>
<dbReference type="Gene3D" id="3.30.200.20">
    <property type="entry name" value="Phosphorylase Kinase, domain 1"/>
    <property type="match status" value="1"/>
</dbReference>
<evidence type="ECO:0000259" key="8">
    <source>
        <dbReference type="PROSITE" id="PS50011"/>
    </source>
</evidence>
<evidence type="ECO:0000256" key="3">
    <source>
        <dbReference type="ARBA" id="ARBA00022741"/>
    </source>
</evidence>
<proteinExistence type="predicted"/>
<reference evidence="9" key="2">
    <citation type="submission" date="2021-04" db="EMBL/GenBank/DDBJ databases">
        <authorList>
            <person name="Gilroy R."/>
        </authorList>
    </citation>
    <scope>NUCLEOTIDE SEQUENCE</scope>
    <source>
        <strain evidence="9">ChiBcec6-4105</strain>
    </source>
</reference>
<dbReference type="EMBL" id="DWUY01000044">
    <property type="protein sequence ID" value="HJD27763.1"/>
    <property type="molecule type" value="Genomic_DNA"/>
</dbReference>
<dbReference type="InterPro" id="IPR017441">
    <property type="entry name" value="Protein_kinase_ATP_BS"/>
</dbReference>
<gene>
    <name evidence="9" type="ORF">H9914_02010</name>
</gene>
<dbReference type="SUPFAM" id="SSF56112">
    <property type="entry name" value="Protein kinase-like (PK-like)"/>
    <property type="match status" value="1"/>
</dbReference>
<evidence type="ECO:0000256" key="6">
    <source>
        <dbReference type="PROSITE-ProRule" id="PRU10141"/>
    </source>
</evidence>
<evidence type="ECO:0000256" key="5">
    <source>
        <dbReference type="ARBA" id="ARBA00022840"/>
    </source>
</evidence>
<dbReference type="InterPro" id="IPR011009">
    <property type="entry name" value="Kinase-like_dom_sf"/>
</dbReference>
<dbReference type="Gene3D" id="1.10.510.10">
    <property type="entry name" value="Transferase(Phosphotransferase) domain 1"/>
    <property type="match status" value="1"/>
</dbReference>
<keyword evidence="7" id="KW-0472">Membrane</keyword>
<feature type="domain" description="Protein kinase" evidence="8">
    <location>
        <begin position="14"/>
        <end position="291"/>
    </location>
</feature>
<keyword evidence="7" id="KW-1133">Transmembrane helix</keyword>
<keyword evidence="4 9" id="KW-0418">Kinase</keyword>
<dbReference type="Pfam" id="PF00069">
    <property type="entry name" value="Pkinase"/>
    <property type="match status" value="1"/>
</dbReference>
<feature type="binding site" evidence="6">
    <location>
        <position position="43"/>
    </location>
    <ligand>
        <name>ATP</name>
        <dbReference type="ChEBI" id="CHEBI:30616"/>
    </ligand>
</feature>
<dbReference type="GO" id="GO:0004674">
    <property type="term" value="F:protein serine/threonine kinase activity"/>
    <property type="evidence" value="ECO:0007669"/>
    <property type="project" value="UniProtKB-KW"/>
</dbReference>
<organism evidence="9 10">
    <name type="scientific">Candidatus Blautia avicola</name>
    <dbReference type="NCBI Taxonomy" id="2838483"/>
    <lineage>
        <taxon>Bacteria</taxon>
        <taxon>Bacillati</taxon>
        <taxon>Bacillota</taxon>
        <taxon>Clostridia</taxon>
        <taxon>Lachnospirales</taxon>
        <taxon>Lachnospiraceae</taxon>
        <taxon>Blautia</taxon>
    </lineage>
</organism>
<keyword evidence="2" id="KW-0808">Transferase</keyword>
<evidence type="ECO:0000256" key="7">
    <source>
        <dbReference type="SAM" id="Phobius"/>
    </source>
</evidence>
<dbReference type="GO" id="GO:0005524">
    <property type="term" value="F:ATP binding"/>
    <property type="evidence" value="ECO:0007669"/>
    <property type="project" value="UniProtKB-UniRule"/>
</dbReference>
<feature type="transmembrane region" description="Helical" evidence="7">
    <location>
        <begin position="310"/>
        <end position="331"/>
    </location>
</feature>
<keyword evidence="3 6" id="KW-0547">Nucleotide-binding</keyword>
<evidence type="ECO:0000256" key="2">
    <source>
        <dbReference type="ARBA" id="ARBA00022679"/>
    </source>
</evidence>